<protein>
    <submittedName>
        <fullName evidence="1">Uncharacterized protein</fullName>
    </submittedName>
</protein>
<comment type="caution">
    <text evidence="1">The sequence shown here is derived from an EMBL/GenBank/DDBJ whole genome shotgun (WGS) entry which is preliminary data.</text>
</comment>
<name>A0ABW5MDZ9_9BACT</name>
<dbReference type="RefSeq" id="WP_381528599.1">
    <property type="nucleotide sequence ID" value="NZ_JBHULN010000034.1"/>
</dbReference>
<dbReference type="Proteomes" id="UP001597469">
    <property type="component" value="Unassembled WGS sequence"/>
</dbReference>
<evidence type="ECO:0000313" key="1">
    <source>
        <dbReference type="EMBL" id="MFD2574607.1"/>
    </source>
</evidence>
<gene>
    <name evidence="1" type="ORF">ACFSUS_28505</name>
</gene>
<organism evidence="1 2">
    <name type="scientific">Spirosoma soli</name>
    <dbReference type="NCBI Taxonomy" id="1770529"/>
    <lineage>
        <taxon>Bacteria</taxon>
        <taxon>Pseudomonadati</taxon>
        <taxon>Bacteroidota</taxon>
        <taxon>Cytophagia</taxon>
        <taxon>Cytophagales</taxon>
        <taxon>Cytophagaceae</taxon>
        <taxon>Spirosoma</taxon>
    </lineage>
</organism>
<proteinExistence type="predicted"/>
<keyword evidence="2" id="KW-1185">Reference proteome</keyword>
<accession>A0ABW5MDZ9</accession>
<sequence>MRIQQKRIQSPQTFLHSLPTGSRFQVILTNIEAHSARLQKIGFSSELRPGEKLLPKVVGPISRFNADGKDVPQKDQPKETCYRTVFTRVFGRSWQYVTRSYERYPRVHYKAPEVELTIDVRDGQKVLISTELEYQLNQMDEIKHTINLFLELFGECDILSEVLVQLHAFNIERRNWRVLPQGEYPWEKAKDVLQSVTKTLPAWKREIVDARFKLVTNFSPSRIVIGEAGFDGYVIFCFEQQNLYLLESRYTGNATYVFGENWERLSTLTKQEILNGKLHQDRIVHTEGWPMKISGLFPNRPDSADNQQAA</sequence>
<reference evidence="2" key="1">
    <citation type="journal article" date="2019" name="Int. J. Syst. Evol. Microbiol.">
        <title>The Global Catalogue of Microorganisms (GCM) 10K type strain sequencing project: providing services to taxonomists for standard genome sequencing and annotation.</title>
        <authorList>
            <consortium name="The Broad Institute Genomics Platform"/>
            <consortium name="The Broad Institute Genome Sequencing Center for Infectious Disease"/>
            <person name="Wu L."/>
            <person name="Ma J."/>
        </authorList>
    </citation>
    <scope>NUCLEOTIDE SEQUENCE [LARGE SCALE GENOMIC DNA]</scope>
    <source>
        <strain evidence="2">KCTC 42805</strain>
    </source>
</reference>
<dbReference type="EMBL" id="JBHULN010000034">
    <property type="protein sequence ID" value="MFD2574607.1"/>
    <property type="molecule type" value="Genomic_DNA"/>
</dbReference>
<evidence type="ECO:0000313" key="2">
    <source>
        <dbReference type="Proteomes" id="UP001597469"/>
    </source>
</evidence>